<organism evidence="1 2">
    <name type="scientific">Yarrowia lipolytica</name>
    <name type="common">Candida lipolytica</name>
    <dbReference type="NCBI Taxonomy" id="4952"/>
    <lineage>
        <taxon>Eukaryota</taxon>
        <taxon>Fungi</taxon>
        <taxon>Dikarya</taxon>
        <taxon>Ascomycota</taxon>
        <taxon>Saccharomycotina</taxon>
        <taxon>Dipodascomycetes</taxon>
        <taxon>Dipodascales</taxon>
        <taxon>Dipodascales incertae sedis</taxon>
        <taxon>Yarrowia</taxon>
    </lineage>
</organism>
<name>A0A1D8N4U4_YARLL</name>
<protein>
    <submittedName>
        <fullName evidence="1">Uncharacterized protein</fullName>
    </submittedName>
</protein>
<dbReference type="RefSeq" id="XP_068137893.1">
    <property type="nucleotide sequence ID" value="XM_068281792.1"/>
</dbReference>
<evidence type="ECO:0000313" key="1">
    <source>
        <dbReference type="EMBL" id="AOW00653.1"/>
    </source>
</evidence>
<evidence type="ECO:0000313" key="2">
    <source>
        <dbReference type="Proteomes" id="UP000182444"/>
    </source>
</evidence>
<dbReference type="Proteomes" id="UP000182444">
    <property type="component" value="Chromosome 1A"/>
</dbReference>
<dbReference type="GeneID" id="94582452"/>
<dbReference type="EMBL" id="CP017553">
    <property type="protein sequence ID" value="AOW00653.1"/>
    <property type="molecule type" value="Genomic_DNA"/>
</dbReference>
<proteinExistence type="predicted"/>
<dbReference type="AlphaFoldDB" id="A0A1D8N4U4"/>
<dbReference type="VEuPathDB" id="FungiDB:YALI1_A14691g"/>
<gene>
    <name evidence="1" type="ORF">YALI1_A14691g</name>
</gene>
<reference evidence="1 2" key="1">
    <citation type="journal article" date="2016" name="PLoS ONE">
        <title>Sequence Assembly of Yarrowia lipolytica Strain W29/CLIB89 Shows Transposable Element Diversity.</title>
        <authorList>
            <person name="Magnan C."/>
            <person name="Yu J."/>
            <person name="Chang I."/>
            <person name="Jahn E."/>
            <person name="Kanomata Y."/>
            <person name="Wu J."/>
            <person name="Zeller M."/>
            <person name="Oakes M."/>
            <person name="Baldi P."/>
            <person name="Sandmeyer S."/>
        </authorList>
    </citation>
    <scope>NUCLEOTIDE SEQUENCE [LARGE SCALE GENOMIC DNA]</scope>
    <source>
        <strain evidence="2">CLIB89(W29)</strain>
    </source>
</reference>
<accession>A0A1D8N4U4</accession>
<sequence length="77" mass="8653">MTSRVVYVNYETTSYKYCIYCAVHVYYWLSSDMGCVEPEVLQASCRSHLLGPHAMSSSDSVLRLLFRSSMVASIDSG</sequence>